<dbReference type="STRING" id="435908.IDSA_07405"/>
<dbReference type="eggNOG" id="COG0758">
    <property type="taxonomic scope" value="Bacteria"/>
</dbReference>
<dbReference type="InterPro" id="IPR036388">
    <property type="entry name" value="WH-like_DNA-bd_sf"/>
</dbReference>
<feature type="domain" description="DprA winged helix" evidence="3">
    <location>
        <begin position="292"/>
        <end position="338"/>
    </location>
</feature>
<evidence type="ECO:0000313" key="5">
    <source>
        <dbReference type="Proteomes" id="UP000054363"/>
    </source>
</evidence>
<dbReference type="Gene3D" id="1.10.10.10">
    <property type="entry name" value="Winged helix-like DNA-binding domain superfamily/Winged helix DNA-binding domain"/>
    <property type="match status" value="1"/>
</dbReference>
<name>A0A094IYL5_9GAMM</name>
<dbReference type="Pfam" id="PF17782">
    <property type="entry name" value="WHD_DprA"/>
    <property type="match status" value="1"/>
</dbReference>
<dbReference type="PANTHER" id="PTHR43022">
    <property type="entry name" value="PROTEIN SMF"/>
    <property type="match status" value="1"/>
</dbReference>
<sequence>MDADELSVVLQALRAPARLQRKIQRQSSWSAARRLLSDQPMVRPADLERSHNWLHQPHHHLIDWFSPDYPAPLREIPQPPLALFVHGDPELLNRPQLGIVGSRKASPVGLHSASHFATGLARAGIIVSSGLALGIDSAAHRAALSESTTLAVLATGPDIYYPPRNRQLQQQIAQGGLLVSEFPPGMTARRDHFPRRNRILSGLSQGILVIEAQRQSGSLITARLAAEHNRTVFALPGSVWDPAMAGCHQLIREGATLVTAVTEILEELNFAPSPIHTSDGTENKCSGSLANLKLLANVGNETTSVDTIIARSGLPVAIVTEQLVLLELEGHIVSVAGGYIKMGRR</sequence>
<organism evidence="4 5">
    <name type="scientific">Pseudidiomarina salinarum</name>
    <dbReference type="NCBI Taxonomy" id="435908"/>
    <lineage>
        <taxon>Bacteria</taxon>
        <taxon>Pseudomonadati</taxon>
        <taxon>Pseudomonadota</taxon>
        <taxon>Gammaproteobacteria</taxon>
        <taxon>Alteromonadales</taxon>
        <taxon>Idiomarinaceae</taxon>
        <taxon>Pseudidiomarina</taxon>
    </lineage>
</organism>
<dbReference type="RefSeq" id="WP_034775417.1">
    <property type="nucleotide sequence ID" value="NZ_JPER01000003.1"/>
</dbReference>
<dbReference type="Proteomes" id="UP000054363">
    <property type="component" value="Unassembled WGS sequence"/>
</dbReference>
<keyword evidence="5" id="KW-1185">Reference proteome</keyword>
<dbReference type="AlphaFoldDB" id="A0A094IYL5"/>
<gene>
    <name evidence="4" type="ORF">IDSA_07405</name>
</gene>
<reference evidence="4 5" key="1">
    <citation type="submission" date="2014-06" db="EMBL/GenBank/DDBJ databases">
        <title>The draft genome sequence of Idiomarina salinarum ISL-52.</title>
        <authorList>
            <person name="Du J."/>
            <person name="Shao Z."/>
        </authorList>
    </citation>
    <scope>NUCLEOTIDE SEQUENCE [LARGE SCALE GENOMIC DNA]</scope>
    <source>
        <strain evidence="4 5">ISL-52</strain>
    </source>
</reference>
<dbReference type="Gene3D" id="3.40.50.450">
    <property type="match status" value="1"/>
</dbReference>
<feature type="domain" description="Smf/DprA SLOG" evidence="2">
    <location>
        <begin position="62"/>
        <end position="268"/>
    </location>
</feature>
<dbReference type="InterPro" id="IPR057666">
    <property type="entry name" value="DrpA_SLOG"/>
</dbReference>
<dbReference type="SUPFAM" id="SSF102405">
    <property type="entry name" value="MCP/YpsA-like"/>
    <property type="match status" value="1"/>
</dbReference>
<evidence type="ECO:0000313" key="4">
    <source>
        <dbReference type="EMBL" id="KFZ30894.1"/>
    </source>
</evidence>
<dbReference type="OrthoDB" id="9785707at2"/>
<comment type="caution">
    <text evidence="4">The sequence shown here is derived from an EMBL/GenBank/DDBJ whole genome shotgun (WGS) entry which is preliminary data.</text>
</comment>
<protein>
    <submittedName>
        <fullName evidence="4">Uncharacterized protein</fullName>
    </submittedName>
</protein>
<dbReference type="InterPro" id="IPR041614">
    <property type="entry name" value="DprA_WH"/>
</dbReference>
<dbReference type="GO" id="GO:0009294">
    <property type="term" value="P:DNA-mediated transformation"/>
    <property type="evidence" value="ECO:0007669"/>
    <property type="project" value="InterPro"/>
</dbReference>
<dbReference type="InterPro" id="IPR003488">
    <property type="entry name" value="DprA"/>
</dbReference>
<evidence type="ECO:0000259" key="2">
    <source>
        <dbReference type="Pfam" id="PF02481"/>
    </source>
</evidence>
<dbReference type="PANTHER" id="PTHR43022:SF1">
    <property type="entry name" value="PROTEIN SMF"/>
    <property type="match status" value="1"/>
</dbReference>
<dbReference type="NCBIfam" id="TIGR00732">
    <property type="entry name" value="dprA"/>
    <property type="match status" value="1"/>
</dbReference>
<dbReference type="EMBL" id="JPER01000003">
    <property type="protein sequence ID" value="KFZ30894.1"/>
    <property type="molecule type" value="Genomic_DNA"/>
</dbReference>
<evidence type="ECO:0000259" key="3">
    <source>
        <dbReference type="Pfam" id="PF17782"/>
    </source>
</evidence>
<proteinExistence type="inferred from homology"/>
<comment type="similarity">
    <text evidence="1">Belongs to the DprA/Smf family.</text>
</comment>
<dbReference type="Pfam" id="PF02481">
    <property type="entry name" value="DNA_processg_A"/>
    <property type="match status" value="1"/>
</dbReference>
<evidence type="ECO:0000256" key="1">
    <source>
        <dbReference type="ARBA" id="ARBA00006525"/>
    </source>
</evidence>
<accession>A0A094IYL5</accession>